<keyword evidence="4" id="KW-1133">Transmembrane helix</keyword>
<evidence type="ECO:0000256" key="1">
    <source>
        <dbReference type="ARBA" id="ARBA00022679"/>
    </source>
</evidence>
<accession>A0A0D7BI42</accession>
<protein>
    <submittedName>
        <fullName evidence="5">Uncharacterized protein</fullName>
    </submittedName>
</protein>
<dbReference type="CDD" id="cd11296">
    <property type="entry name" value="O-FucT_like"/>
    <property type="match status" value="1"/>
</dbReference>
<dbReference type="GO" id="GO:0016740">
    <property type="term" value="F:transferase activity"/>
    <property type="evidence" value="ECO:0007669"/>
    <property type="project" value="UniProtKB-KW"/>
</dbReference>
<evidence type="ECO:0000256" key="4">
    <source>
        <dbReference type="SAM" id="Phobius"/>
    </source>
</evidence>
<name>A0A0D7BI42_9AGAR</name>
<dbReference type="Gene3D" id="3.40.50.11350">
    <property type="match status" value="1"/>
</dbReference>
<keyword evidence="1" id="KW-0808">Transferase</keyword>
<evidence type="ECO:0000313" key="5">
    <source>
        <dbReference type="EMBL" id="KIY70208.1"/>
    </source>
</evidence>
<proteinExistence type="predicted"/>
<dbReference type="OrthoDB" id="2559662at2759"/>
<reference evidence="5 6" key="1">
    <citation type="journal article" date="2015" name="Fungal Genet. Biol.">
        <title>Evolution of novel wood decay mechanisms in Agaricales revealed by the genome sequences of Fistulina hepatica and Cylindrobasidium torrendii.</title>
        <authorList>
            <person name="Floudas D."/>
            <person name="Held B.W."/>
            <person name="Riley R."/>
            <person name="Nagy L.G."/>
            <person name="Koehler G."/>
            <person name="Ransdell A.S."/>
            <person name="Younus H."/>
            <person name="Chow J."/>
            <person name="Chiniquy J."/>
            <person name="Lipzen A."/>
            <person name="Tritt A."/>
            <person name="Sun H."/>
            <person name="Haridas S."/>
            <person name="LaButti K."/>
            <person name="Ohm R.A."/>
            <person name="Kues U."/>
            <person name="Blanchette R.A."/>
            <person name="Grigoriev I.V."/>
            <person name="Minto R.E."/>
            <person name="Hibbett D.S."/>
        </authorList>
    </citation>
    <scope>NUCLEOTIDE SEQUENCE [LARGE SCALE GENOMIC DNA]</scope>
    <source>
        <strain evidence="5 6">FP15055 ss-10</strain>
    </source>
</reference>
<dbReference type="EMBL" id="KN880471">
    <property type="protein sequence ID" value="KIY70208.1"/>
    <property type="molecule type" value="Genomic_DNA"/>
</dbReference>
<keyword evidence="2" id="KW-0294">Fucose metabolism</keyword>
<keyword evidence="6" id="KW-1185">Reference proteome</keyword>
<keyword evidence="4" id="KW-0472">Membrane</keyword>
<gene>
    <name evidence="5" type="ORF">CYLTODRAFT_392345</name>
</gene>
<keyword evidence="3" id="KW-0119">Carbohydrate metabolism</keyword>
<organism evidence="5 6">
    <name type="scientific">Cylindrobasidium torrendii FP15055 ss-10</name>
    <dbReference type="NCBI Taxonomy" id="1314674"/>
    <lineage>
        <taxon>Eukaryota</taxon>
        <taxon>Fungi</taxon>
        <taxon>Dikarya</taxon>
        <taxon>Basidiomycota</taxon>
        <taxon>Agaricomycotina</taxon>
        <taxon>Agaricomycetes</taxon>
        <taxon>Agaricomycetidae</taxon>
        <taxon>Agaricales</taxon>
        <taxon>Marasmiineae</taxon>
        <taxon>Physalacriaceae</taxon>
        <taxon>Cylindrobasidium</taxon>
    </lineage>
</organism>
<dbReference type="STRING" id="1314674.A0A0D7BI42"/>
<evidence type="ECO:0000256" key="3">
    <source>
        <dbReference type="ARBA" id="ARBA00023277"/>
    </source>
</evidence>
<dbReference type="Pfam" id="PF10250">
    <property type="entry name" value="O-FucT"/>
    <property type="match status" value="1"/>
</dbReference>
<dbReference type="AlphaFoldDB" id="A0A0D7BI42"/>
<evidence type="ECO:0000256" key="2">
    <source>
        <dbReference type="ARBA" id="ARBA00023253"/>
    </source>
</evidence>
<feature type="transmembrane region" description="Helical" evidence="4">
    <location>
        <begin position="28"/>
        <end position="46"/>
    </location>
</feature>
<keyword evidence="4" id="KW-0812">Transmembrane</keyword>
<evidence type="ECO:0000313" key="6">
    <source>
        <dbReference type="Proteomes" id="UP000054007"/>
    </source>
</evidence>
<dbReference type="GO" id="GO:0006004">
    <property type="term" value="P:fucose metabolic process"/>
    <property type="evidence" value="ECO:0007669"/>
    <property type="project" value="UniProtKB-KW"/>
</dbReference>
<sequence>MMVSPTLPWTNSPMPPTATIFTKRYSRVALLGLMSIITVFFFFWHAEPLGLAIIPLKPAPNAPQEPLHTDTNNTLPPTFDEWHNYEAKINTLPKSRYIAEGPTLPLIHFSNHAHGSGWGNIMQELLMNAHLAQAAGYGFVFDNYTWSKDMTSPFGIFNGKAIPGRIPLTALVAGPVVGANDQPAVSLPQFTELCNWKGEGLSSFKGEPNPNIYVLESEPLRATIGERGQMEGKDMLYGYVKELTRLKESGVQCVVVKESSLHMWDIWLFGDTHALSLMPYIRNSPVFTQFAWSPLILSLFWDNQAFFRDVRSKSWWEKWFGKEWDSLPAPVDPNHPHPIPIPAQLEAGSTNPPYTLLEGLLALHIRRGDFEEHCANLAAWGSRFNGFNSFPELPDTFTPPDGDDDRKAYAHSRCFPSVQDILQKVTSLRQIRKLDRVYVMSNGSPAFLQELKDELAKLGGWKDGGVRTSRDLTWSRREGKYVAQAMDMYVAQRADVFVGNGFSSLTSNVVLLRMINGVDPITTRHW</sequence>
<dbReference type="InterPro" id="IPR019378">
    <property type="entry name" value="GDP-Fuc_O-FucTrfase"/>
</dbReference>
<dbReference type="Proteomes" id="UP000054007">
    <property type="component" value="Unassembled WGS sequence"/>
</dbReference>